<dbReference type="InterPro" id="IPR013216">
    <property type="entry name" value="Methyltransf_11"/>
</dbReference>
<comment type="caution">
    <text evidence="5">The sequence shown here is derived from an EMBL/GenBank/DDBJ whole genome shotgun (WGS) entry which is preliminary data.</text>
</comment>
<keyword evidence="3 5" id="KW-0808">Transferase</keyword>
<dbReference type="CDD" id="cd02440">
    <property type="entry name" value="AdoMet_MTases"/>
    <property type="match status" value="1"/>
</dbReference>
<evidence type="ECO:0000259" key="4">
    <source>
        <dbReference type="Pfam" id="PF08241"/>
    </source>
</evidence>
<dbReference type="EMBL" id="DAARWD010000020">
    <property type="protein sequence ID" value="HAE4190634.1"/>
    <property type="molecule type" value="Genomic_DNA"/>
</dbReference>
<accession>A0A730WGE4</accession>
<dbReference type="InterPro" id="IPR051052">
    <property type="entry name" value="Diverse_substrate_MTase"/>
</dbReference>
<evidence type="ECO:0000256" key="3">
    <source>
        <dbReference type="ARBA" id="ARBA00022679"/>
    </source>
</evidence>
<comment type="similarity">
    <text evidence="1">Belongs to the methyltransferase superfamily.</text>
</comment>
<feature type="domain" description="Methyltransferase type 11" evidence="4">
    <location>
        <begin position="103"/>
        <end position="194"/>
    </location>
</feature>
<dbReference type="PANTHER" id="PTHR44942:SF4">
    <property type="entry name" value="METHYLTRANSFERASE TYPE 11 DOMAIN-CONTAINING PROTEIN"/>
    <property type="match status" value="1"/>
</dbReference>
<dbReference type="GO" id="GO:0032259">
    <property type="term" value="P:methylation"/>
    <property type="evidence" value="ECO:0007669"/>
    <property type="project" value="UniProtKB-KW"/>
</dbReference>
<keyword evidence="2 5" id="KW-0489">Methyltransferase</keyword>
<protein>
    <submittedName>
        <fullName evidence="5">Class I SAM-dependent methyltransferase</fullName>
    </submittedName>
</protein>
<dbReference type="Gene3D" id="3.40.50.150">
    <property type="entry name" value="Vaccinia Virus protein VP39"/>
    <property type="match status" value="1"/>
</dbReference>
<reference evidence="5" key="1">
    <citation type="journal article" date="2018" name="Genome Biol.">
        <title>SKESA: strategic k-mer extension for scrupulous assemblies.</title>
        <authorList>
            <person name="Souvorov A."/>
            <person name="Agarwala R."/>
            <person name="Lipman D.J."/>
        </authorList>
    </citation>
    <scope>NUCLEOTIDE SEQUENCE</scope>
    <source>
        <strain evidence="5">23-88</strain>
    </source>
</reference>
<organism evidence="5">
    <name type="scientific">Salmonella enterica subsp. houtenae serovar 1,40:z4,z32:-</name>
    <dbReference type="NCBI Taxonomy" id="1967604"/>
    <lineage>
        <taxon>Bacteria</taxon>
        <taxon>Pseudomonadati</taxon>
        <taxon>Pseudomonadota</taxon>
        <taxon>Gammaproteobacteria</taxon>
        <taxon>Enterobacterales</taxon>
        <taxon>Enterobacteriaceae</taxon>
        <taxon>Salmonella</taxon>
    </lineage>
</organism>
<evidence type="ECO:0000256" key="2">
    <source>
        <dbReference type="ARBA" id="ARBA00022603"/>
    </source>
</evidence>
<gene>
    <name evidence="5" type="ORF">GND90_003662</name>
</gene>
<name>A0A730WGE4_SALHO</name>
<sequence length="322" mass="36599">MDFIFTILPGGKCDLLCGLLLIFSVCRSSTLLLIFVDSEPSSFLTYPTRVPIRMDNIIALSEGKSLFGCDSDNYHSSRPDYPPEIYSLLLHHGAIKTNTRVFEIGPGTGQATRALLTLGCHITAIEPDFSLAKKLEQVLSENDSLSIDCISFEDITLDPESFDLGIAATSLHWLNPETALKKSFRLLRPGGWFAMWWTVFFTPNCIDEFQRKTAYLFKNLRRSPSHSNDFINPFELQYEERIMDLEMAGFTNIHCEEFKWTCSMDAKQNRDLTSTFSPIASLPLKERINVLDKIESIVNEQFNGHVKRNFLSVIYLAQKPSE</sequence>
<reference evidence="5" key="2">
    <citation type="submission" date="2018-07" db="EMBL/GenBank/DDBJ databases">
        <authorList>
            <consortium name="NCBI Pathogen Detection Project"/>
        </authorList>
    </citation>
    <scope>NUCLEOTIDE SEQUENCE</scope>
    <source>
        <strain evidence="5">23-88</strain>
    </source>
</reference>
<dbReference type="SUPFAM" id="SSF53335">
    <property type="entry name" value="S-adenosyl-L-methionine-dependent methyltransferases"/>
    <property type="match status" value="1"/>
</dbReference>
<dbReference type="PANTHER" id="PTHR44942">
    <property type="entry name" value="METHYLTRANSF_11 DOMAIN-CONTAINING PROTEIN"/>
    <property type="match status" value="1"/>
</dbReference>
<dbReference type="InterPro" id="IPR029063">
    <property type="entry name" value="SAM-dependent_MTases_sf"/>
</dbReference>
<proteinExistence type="inferred from homology"/>
<evidence type="ECO:0000256" key="1">
    <source>
        <dbReference type="ARBA" id="ARBA00008361"/>
    </source>
</evidence>
<dbReference type="Pfam" id="PF08241">
    <property type="entry name" value="Methyltransf_11"/>
    <property type="match status" value="1"/>
</dbReference>
<evidence type="ECO:0000313" key="5">
    <source>
        <dbReference type="EMBL" id="HAE4190634.1"/>
    </source>
</evidence>
<dbReference type="AlphaFoldDB" id="A0A730WGE4"/>
<dbReference type="GO" id="GO:0008757">
    <property type="term" value="F:S-adenosylmethionine-dependent methyltransferase activity"/>
    <property type="evidence" value="ECO:0007669"/>
    <property type="project" value="InterPro"/>
</dbReference>